<dbReference type="AlphaFoldDB" id="A0A1F5N4E9"/>
<dbReference type="EMBL" id="MFDV01000007">
    <property type="protein sequence ID" value="OGE72514.1"/>
    <property type="molecule type" value="Genomic_DNA"/>
</dbReference>
<organism evidence="1 2">
    <name type="scientific">Candidatus Daviesbacteria bacterium RIFCSPLOWO2_02_FULL_38_15</name>
    <dbReference type="NCBI Taxonomy" id="1797794"/>
    <lineage>
        <taxon>Bacteria</taxon>
        <taxon>Candidatus Daviesiibacteriota</taxon>
    </lineage>
</organism>
<reference evidence="1 2" key="1">
    <citation type="journal article" date="2016" name="Nat. Commun.">
        <title>Thousands of microbial genomes shed light on interconnected biogeochemical processes in an aquifer system.</title>
        <authorList>
            <person name="Anantharaman K."/>
            <person name="Brown C.T."/>
            <person name="Hug L.A."/>
            <person name="Sharon I."/>
            <person name="Castelle C.J."/>
            <person name="Probst A.J."/>
            <person name="Thomas B.C."/>
            <person name="Singh A."/>
            <person name="Wilkins M.J."/>
            <person name="Karaoz U."/>
            <person name="Brodie E.L."/>
            <person name="Williams K.H."/>
            <person name="Hubbard S.S."/>
            <person name="Banfield J.F."/>
        </authorList>
    </citation>
    <scope>NUCLEOTIDE SEQUENCE [LARGE SCALE GENOMIC DNA]</scope>
</reference>
<accession>A0A1F5N4E9</accession>
<gene>
    <name evidence="1" type="ORF">A3H40_00225</name>
</gene>
<evidence type="ECO:0000313" key="1">
    <source>
        <dbReference type="EMBL" id="OGE72514.1"/>
    </source>
</evidence>
<protein>
    <submittedName>
        <fullName evidence="1">Uncharacterized protein</fullName>
    </submittedName>
</protein>
<proteinExistence type="predicted"/>
<comment type="caution">
    <text evidence="1">The sequence shown here is derived from an EMBL/GenBank/DDBJ whole genome shotgun (WGS) entry which is preliminary data.</text>
</comment>
<sequence length="65" mass="7140">MELDKGGVFLVKEEGIRVISQLLSADTIDALGNNSVVNKKTKRIKKSIFLDIIQSLPQLCELVVA</sequence>
<name>A0A1F5N4E9_9BACT</name>
<evidence type="ECO:0000313" key="2">
    <source>
        <dbReference type="Proteomes" id="UP000177057"/>
    </source>
</evidence>
<dbReference type="Proteomes" id="UP000177057">
    <property type="component" value="Unassembled WGS sequence"/>
</dbReference>